<evidence type="ECO:0000256" key="2">
    <source>
        <dbReference type="ARBA" id="ARBA00022723"/>
    </source>
</evidence>
<feature type="domain" description="Peptidase M24 C-terminal" evidence="6">
    <location>
        <begin position="673"/>
        <end position="736"/>
    </location>
</feature>
<dbReference type="Pfam" id="PF16189">
    <property type="entry name" value="Creatinase_N_2"/>
    <property type="match status" value="1"/>
</dbReference>
<reference evidence="7" key="1">
    <citation type="submission" date="2022-08" db="UniProtKB">
        <authorList>
            <consortium name="EnsemblMetazoa"/>
        </authorList>
    </citation>
    <scope>IDENTIFICATION</scope>
    <source>
        <strain evidence="7">EBRO</strain>
    </source>
</reference>
<dbReference type="InterPro" id="IPR000994">
    <property type="entry name" value="Pept_M24"/>
</dbReference>
<proteinExistence type="inferred from homology"/>
<dbReference type="GO" id="GO:0046872">
    <property type="term" value="F:metal ion binding"/>
    <property type="evidence" value="ECO:0007669"/>
    <property type="project" value="UniProtKB-KW"/>
</dbReference>
<dbReference type="VEuPathDB" id="VectorBase:AATE020088"/>
<dbReference type="Gene3D" id="3.40.350.10">
    <property type="entry name" value="Creatinase/prolidase N-terminal domain"/>
    <property type="match status" value="2"/>
</dbReference>
<name>A0A182JL40_ANOAO</name>
<evidence type="ECO:0000259" key="5">
    <source>
        <dbReference type="Pfam" id="PF01321"/>
    </source>
</evidence>
<dbReference type="STRING" id="41427.A0A182JL40"/>
<evidence type="ECO:0000256" key="1">
    <source>
        <dbReference type="ARBA" id="ARBA00008766"/>
    </source>
</evidence>
<dbReference type="InterPro" id="IPR032416">
    <property type="entry name" value="Peptidase_M24_C"/>
</dbReference>
<evidence type="ECO:0000256" key="3">
    <source>
        <dbReference type="ARBA" id="ARBA00022801"/>
    </source>
</evidence>
<keyword evidence="2" id="KW-0479">Metal-binding</keyword>
<organism evidence="7">
    <name type="scientific">Anopheles atroparvus</name>
    <name type="common">European mosquito</name>
    <dbReference type="NCBI Taxonomy" id="41427"/>
    <lineage>
        <taxon>Eukaryota</taxon>
        <taxon>Metazoa</taxon>
        <taxon>Ecdysozoa</taxon>
        <taxon>Arthropoda</taxon>
        <taxon>Hexapoda</taxon>
        <taxon>Insecta</taxon>
        <taxon>Pterygota</taxon>
        <taxon>Neoptera</taxon>
        <taxon>Endopterygota</taxon>
        <taxon>Diptera</taxon>
        <taxon>Nematocera</taxon>
        <taxon>Culicoidea</taxon>
        <taxon>Culicidae</taxon>
        <taxon>Anophelinae</taxon>
        <taxon>Anopheles</taxon>
    </lineage>
</organism>
<feature type="domain" description="Creatinase N-terminal" evidence="5">
    <location>
        <begin position="136"/>
        <end position="265"/>
    </location>
</feature>
<dbReference type="FunFam" id="3.40.350.10:FF:000016">
    <property type="entry name" value="Xaa-Pro aminopeptidase"/>
    <property type="match status" value="1"/>
</dbReference>
<dbReference type="GO" id="GO:0070006">
    <property type="term" value="F:metalloaminopeptidase activity"/>
    <property type="evidence" value="ECO:0007669"/>
    <property type="project" value="InterPro"/>
</dbReference>
<comment type="similarity">
    <text evidence="1">Belongs to the peptidase M24B family.</text>
</comment>
<dbReference type="Pfam" id="PF00557">
    <property type="entry name" value="Peptidase_M24"/>
    <property type="match status" value="1"/>
</dbReference>
<dbReference type="Pfam" id="PF01321">
    <property type="entry name" value="Creatinase_N"/>
    <property type="match status" value="1"/>
</dbReference>
<evidence type="ECO:0000259" key="6">
    <source>
        <dbReference type="Pfam" id="PF16188"/>
    </source>
</evidence>
<dbReference type="FunFam" id="3.90.230.10:FF:000009">
    <property type="entry name" value="xaa-Pro aminopeptidase 2"/>
    <property type="match status" value="1"/>
</dbReference>
<dbReference type="GO" id="GO:0005737">
    <property type="term" value="C:cytoplasm"/>
    <property type="evidence" value="ECO:0007669"/>
    <property type="project" value="UniProtKB-ARBA"/>
</dbReference>
<keyword evidence="3" id="KW-0378">Hydrolase</keyword>
<dbReference type="InterPro" id="IPR029149">
    <property type="entry name" value="Creatin/AminoP/Spt16_N"/>
</dbReference>
<feature type="domain" description="Peptidase M24" evidence="4">
    <location>
        <begin position="448"/>
        <end position="661"/>
    </location>
</feature>
<evidence type="ECO:0000313" key="7">
    <source>
        <dbReference type="EnsemblMetazoa" id="AATE020088-PA.1"/>
    </source>
</evidence>
<sequence>LVWRFIAALELREIYDANCLSANLAFQCRCVCACFREEEEHFRKISISPNNAHRVTRISAKMQRRKIGPPRGGLVQPMLGIGLVLAVFLATIECGTAAQEEFPSVRRSKCTQSNDRLRVYEGHDNVLMKRLAALRTEMRTRTSTQSVELDAYLVPAYDEHQSTFLMESDQRMQFLTGFTGTIGEAVVLQHSAALWTDDRFLAQADQELNCAWRLYRTGERPTVAEYLLSELTPSARVGGDPQLIPHQQWKALEGELSAEFIRLVPINRNLVDMVWGARRPASSALKVHPVRFAGERWDAKVAKLRANLTALRCDGMIVTSLTEIAYLLNLRGSDIPHVPVFKAYLLVTHRELLLYTNGSRVTHGIKNHLKAHSCHNENCVQLREYGDVWRDLRTMAQHWHRLLVPAAIVFDAGASEAIHAVLPHNIVFERPSPIIFLRAQKNDVEKRGMRQAHIRDGVAMCEVLSRLEERFVAGDRITELSLAREIDHARKIQNNSEGIAFPTSVASGKHSSLPNYTPTNRTNAELTESMLLIDSGGQYEDGTTEVSRTLHLGDPTPEQIQAYTNVLIGMIRLSMLTFPENLKPAELDALARGPVWGSMNDYPHGTGHGIGSYSAVRESPISISYTAKQRFTFKEGYFFSNEPGYYKPGAFGIRLENVLEVIDTGKTHPTGHKFLAFQDVTLVPFEWKLIDRTMLSVPEKKWLNGYNARIRQLVGSELKRMHKMDAFYWMMNKTRHVPEYVSEADYNGAAPSTYGRLSFVNVITVALLLARCTLN</sequence>
<dbReference type="InterPro" id="IPR033740">
    <property type="entry name" value="Pept_M24B"/>
</dbReference>
<dbReference type="PANTHER" id="PTHR43763">
    <property type="entry name" value="XAA-PRO AMINOPEPTIDASE 1"/>
    <property type="match status" value="1"/>
</dbReference>
<dbReference type="Gene3D" id="3.90.230.10">
    <property type="entry name" value="Creatinase/methionine aminopeptidase superfamily"/>
    <property type="match status" value="1"/>
</dbReference>
<dbReference type="InterPro" id="IPR050422">
    <property type="entry name" value="X-Pro_aminopeptidase_P"/>
</dbReference>
<dbReference type="SUPFAM" id="SSF55920">
    <property type="entry name" value="Creatinase/aminopeptidase"/>
    <property type="match status" value="1"/>
</dbReference>
<dbReference type="AlphaFoldDB" id="A0A182JL40"/>
<evidence type="ECO:0008006" key="8">
    <source>
        <dbReference type="Google" id="ProtNLM"/>
    </source>
</evidence>
<dbReference type="Pfam" id="PF16188">
    <property type="entry name" value="Peptidase_M24_C"/>
    <property type="match status" value="1"/>
</dbReference>
<dbReference type="CDD" id="cd01085">
    <property type="entry name" value="APP"/>
    <property type="match status" value="1"/>
</dbReference>
<evidence type="ECO:0000259" key="4">
    <source>
        <dbReference type="Pfam" id="PF00557"/>
    </source>
</evidence>
<dbReference type="InterPro" id="IPR000587">
    <property type="entry name" value="Creatinase_N"/>
</dbReference>
<protein>
    <recommendedName>
        <fullName evidence="8">Xaa-Pro aminopeptidase</fullName>
    </recommendedName>
</protein>
<dbReference type="EnsemblMetazoa" id="AATE020088-RA">
    <property type="protein sequence ID" value="AATE020088-PA.1"/>
    <property type="gene ID" value="AATE020088"/>
</dbReference>
<dbReference type="InterPro" id="IPR036005">
    <property type="entry name" value="Creatinase/aminopeptidase-like"/>
</dbReference>
<dbReference type="PANTHER" id="PTHR43763:SF6">
    <property type="entry name" value="XAA-PRO AMINOPEPTIDASE 1"/>
    <property type="match status" value="1"/>
</dbReference>
<accession>A0A182JL40</accession>
<dbReference type="SUPFAM" id="SSF53092">
    <property type="entry name" value="Creatinase/prolidase N-terminal domain"/>
    <property type="match status" value="1"/>
</dbReference>